<keyword evidence="3" id="KW-1185">Reference proteome</keyword>
<dbReference type="SUPFAM" id="SSF47413">
    <property type="entry name" value="lambda repressor-like DNA-binding domains"/>
    <property type="match status" value="1"/>
</dbReference>
<dbReference type="KEGG" id="pfaa:MM59RIKEN_22870"/>
<sequence length="121" mass="13674">MVINDEFKGCSTQMRAERERLGYSREQIAERAHISPRYLAAIELGEKIPKADVMVRIIRAMGASADAIFYGPQQEVENESKHLAQIILQCTPKERMLIAAIVDTILDVRQRECGLGETEEL</sequence>
<feature type="domain" description="HTH cro/C1-type" evidence="1">
    <location>
        <begin position="14"/>
        <end position="68"/>
    </location>
</feature>
<organism evidence="2 3">
    <name type="scientific">Pusillibacter faecalis</name>
    <dbReference type="NCBI Taxonomy" id="2714358"/>
    <lineage>
        <taxon>Bacteria</taxon>
        <taxon>Bacillati</taxon>
        <taxon>Bacillota</taxon>
        <taxon>Clostridia</taxon>
        <taxon>Eubacteriales</taxon>
        <taxon>Oscillospiraceae</taxon>
        <taxon>Pusillibacter</taxon>
    </lineage>
</organism>
<protein>
    <recommendedName>
        <fullName evidence="1">HTH cro/C1-type domain-containing protein</fullName>
    </recommendedName>
</protein>
<reference evidence="2" key="1">
    <citation type="submission" date="2020-09" db="EMBL/GenBank/DDBJ databases">
        <title>New species isolated from human feces.</title>
        <authorList>
            <person name="Kitahara M."/>
            <person name="Shigeno Y."/>
            <person name="Shime M."/>
            <person name="Matsumoto Y."/>
            <person name="Nakamura S."/>
            <person name="Motooka D."/>
            <person name="Fukuoka S."/>
            <person name="Nishikawa H."/>
            <person name="Benno Y."/>
        </authorList>
    </citation>
    <scope>NUCLEOTIDE SEQUENCE</scope>
    <source>
        <strain evidence="2">MM59</strain>
    </source>
</reference>
<dbReference type="InterPro" id="IPR001387">
    <property type="entry name" value="Cro/C1-type_HTH"/>
</dbReference>
<accession>A0A810Q9P1</accession>
<dbReference type="GO" id="GO:0003677">
    <property type="term" value="F:DNA binding"/>
    <property type="evidence" value="ECO:0007669"/>
    <property type="project" value="InterPro"/>
</dbReference>
<dbReference type="PROSITE" id="PS50943">
    <property type="entry name" value="HTH_CROC1"/>
    <property type="match status" value="1"/>
</dbReference>
<evidence type="ECO:0000259" key="1">
    <source>
        <dbReference type="PROSITE" id="PS50943"/>
    </source>
</evidence>
<dbReference type="SMART" id="SM00530">
    <property type="entry name" value="HTH_XRE"/>
    <property type="match status" value="1"/>
</dbReference>
<dbReference type="Pfam" id="PF01381">
    <property type="entry name" value="HTH_3"/>
    <property type="match status" value="1"/>
</dbReference>
<dbReference type="InterPro" id="IPR010982">
    <property type="entry name" value="Lambda_DNA-bd_dom_sf"/>
</dbReference>
<gene>
    <name evidence="2" type="ORF">MM59RIKEN_22870</name>
</gene>
<dbReference type="Proteomes" id="UP000679848">
    <property type="component" value="Chromosome"/>
</dbReference>
<dbReference type="AlphaFoldDB" id="A0A810Q9P1"/>
<evidence type="ECO:0000313" key="3">
    <source>
        <dbReference type="Proteomes" id="UP000679848"/>
    </source>
</evidence>
<dbReference type="CDD" id="cd00093">
    <property type="entry name" value="HTH_XRE"/>
    <property type="match status" value="1"/>
</dbReference>
<name>A0A810Q9P1_9FIRM</name>
<dbReference type="RefSeq" id="WP_055179973.1">
    <property type="nucleotide sequence ID" value="NZ_AP023420.1"/>
</dbReference>
<dbReference type="EMBL" id="AP023420">
    <property type="protein sequence ID" value="BCK84968.1"/>
    <property type="molecule type" value="Genomic_DNA"/>
</dbReference>
<proteinExistence type="predicted"/>
<dbReference type="Gene3D" id="1.10.260.40">
    <property type="entry name" value="lambda repressor-like DNA-binding domains"/>
    <property type="match status" value="1"/>
</dbReference>
<evidence type="ECO:0000313" key="2">
    <source>
        <dbReference type="EMBL" id="BCK84968.1"/>
    </source>
</evidence>